<reference evidence="11 12" key="1">
    <citation type="submission" date="2016-10" db="EMBL/GenBank/DDBJ databases">
        <authorList>
            <person name="de Groot N.N."/>
        </authorList>
    </citation>
    <scope>NUCLEOTIDE SEQUENCE [LARGE SCALE GENOMIC DNA]</scope>
    <source>
        <strain evidence="11 12">JCM 11308</strain>
    </source>
</reference>
<gene>
    <name evidence="11" type="ORF">SAMN05444580_110152</name>
</gene>
<dbReference type="PANTHER" id="PTHR18919">
    <property type="entry name" value="ACETYL-COA C-ACYLTRANSFERASE"/>
    <property type="match status" value="1"/>
</dbReference>
<dbReference type="Proteomes" id="UP000199417">
    <property type="component" value="Unassembled WGS sequence"/>
</dbReference>
<feature type="active site" description="Proton acceptor" evidence="7">
    <location>
        <position position="381"/>
    </location>
</feature>
<evidence type="ECO:0000256" key="4">
    <source>
        <dbReference type="ARBA" id="ARBA00023315"/>
    </source>
</evidence>
<dbReference type="PROSITE" id="PS00099">
    <property type="entry name" value="THIOLASE_3"/>
    <property type="match status" value="1"/>
</dbReference>
<dbReference type="Gene3D" id="3.40.47.10">
    <property type="match status" value="2"/>
</dbReference>
<dbReference type="InterPro" id="IPR020616">
    <property type="entry name" value="Thiolase_N"/>
</dbReference>
<sequence>MSSSVIVAGARTPMGRLLGSLKDFSGSDLGGIAIKGALEKAGVAPEKVEYVIMGQVLTAGAGQMPARQAAVAAGIPMDVPALSINKVCLSGVDAIALADQLIRAGEFDIVVAGGQESMSRAPHMLEKSREGFKYGDVTLRDHMAYDGLHDIFTDQAMGLLTEQVNQQEASHITREEQDAFAAASHQNAARAWKNGLFDNEVVPVQIPQRKGDPIVFAEDEGIRADTTVESLSKLRPAFSKDGTITAGSASPISDGAAAVVVMSKAKAEELGLSWIAEIGAHGVVAGPDSTLQSQPARAIAKACAKEGIAPTDLDLVEINEAFAAVGIASTRELGLDADKVNVNGGAIAVGHPLGMSGARIALHLALELQRRGGGVGAAALCGGGGQGDALIIRVPQQ</sequence>
<dbReference type="InterPro" id="IPR020615">
    <property type="entry name" value="Thiolase_acyl_enz_int_AS"/>
</dbReference>
<dbReference type="PROSITE" id="PS00098">
    <property type="entry name" value="THIOLASE_1"/>
    <property type="match status" value="1"/>
</dbReference>
<dbReference type="AlphaFoldDB" id="A0A1G7ADV1"/>
<dbReference type="Pfam" id="PF02803">
    <property type="entry name" value="Thiolase_C"/>
    <property type="match status" value="1"/>
</dbReference>
<dbReference type="PIRSF" id="PIRSF000429">
    <property type="entry name" value="Ac-CoA_Ac_transf"/>
    <property type="match status" value="1"/>
</dbReference>
<dbReference type="Pfam" id="PF00108">
    <property type="entry name" value="Thiolase_N"/>
    <property type="match status" value="1"/>
</dbReference>
<dbReference type="SUPFAM" id="SSF53901">
    <property type="entry name" value="Thiolase-like"/>
    <property type="match status" value="2"/>
</dbReference>
<accession>A0A1G7ADV1</accession>
<evidence type="ECO:0000259" key="9">
    <source>
        <dbReference type="Pfam" id="PF00108"/>
    </source>
</evidence>
<feature type="active site" description="Proton acceptor" evidence="7">
    <location>
        <position position="351"/>
    </location>
</feature>
<dbReference type="InterPro" id="IPR020613">
    <property type="entry name" value="Thiolase_CS"/>
</dbReference>
<evidence type="ECO:0000256" key="6">
    <source>
        <dbReference type="ARBA" id="ARBA00040529"/>
    </source>
</evidence>
<dbReference type="PROSITE" id="PS00737">
    <property type="entry name" value="THIOLASE_2"/>
    <property type="match status" value="1"/>
</dbReference>
<dbReference type="FunFam" id="3.40.47.10:FF:000010">
    <property type="entry name" value="Acetyl-CoA acetyltransferase (Thiolase)"/>
    <property type="match status" value="1"/>
</dbReference>
<dbReference type="RefSeq" id="WP_072844848.1">
    <property type="nucleotide sequence ID" value="NZ_FNAB01000010.1"/>
</dbReference>
<dbReference type="InterPro" id="IPR016039">
    <property type="entry name" value="Thiolase-like"/>
</dbReference>
<evidence type="ECO:0000256" key="8">
    <source>
        <dbReference type="RuleBase" id="RU003557"/>
    </source>
</evidence>
<name>A0A1G7ADV1_9NOCA</name>
<evidence type="ECO:0000313" key="12">
    <source>
        <dbReference type="Proteomes" id="UP000199417"/>
    </source>
</evidence>
<evidence type="ECO:0000256" key="3">
    <source>
        <dbReference type="ARBA" id="ARBA00022679"/>
    </source>
</evidence>
<evidence type="ECO:0000259" key="10">
    <source>
        <dbReference type="Pfam" id="PF02803"/>
    </source>
</evidence>
<keyword evidence="12" id="KW-1185">Reference proteome</keyword>
<dbReference type="STRING" id="168276.SAMN05444580_110152"/>
<dbReference type="EMBL" id="FNAB01000010">
    <property type="protein sequence ID" value="SDE13104.1"/>
    <property type="molecule type" value="Genomic_DNA"/>
</dbReference>
<dbReference type="GO" id="GO:0003985">
    <property type="term" value="F:acetyl-CoA C-acetyltransferase activity"/>
    <property type="evidence" value="ECO:0007669"/>
    <property type="project" value="UniProtKB-EC"/>
</dbReference>
<protein>
    <recommendedName>
        <fullName evidence="6">Probable acetyl-CoA acetyltransferase</fullName>
        <ecNumber evidence="2">2.3.1.9</ecNumber>
    </recommendedName>
    <alternativeName>
        <fullName evidence="5">Acetoacetyl-CoA thiolase</fullName>
    </alternativeName>
</protein>
<keyword evidence="3 8" id="KW-0808">Transferase</keyword>
<evidence type="ECO:0000313" key="11">
    <source>
        <dbReference type="EMBL" id="SDE13104.1"/>
    </source>
</evidence>
<dbReference type="EC" id="2.3.1.9" evidence="2"/>
<evidence type="ECO:0000256" key="2">
    <source>
        <dbReference type="ARBA" id="ARBA00012705"/>
    </source>
</evidence>
<evidence type="ECO:0000256" key="5">
    <source>
        <dbReference type="ARBA" id="ARBA00030755"/>
    </source>
</evidence>
<feature type="domain" description="Thiolase C-terminal" evidence="10">
    <location>
        <begin position="273"/>
        <end position="393"/>
    </location>
</feature>
<organism evidence="11 12">
    <name type="scientific">Rhodococcus tukisamuensis</name>
    <dbReference type="NCBI Taxonomy" id="168276"/>
    <lineage>
        <taxon>Bacteria</taxon>
        <taxon>Bacillati</taxon>
        <taxon>Actinomycetota</taxon>
        <taxon>Actinomycetes</taxon>
        <taxon>Mycobacteriales</taxon>
        <taxon>Nocardiaceae</taxon>
        <taxon>Rhodococcus</taxon>
    </lineage>
</organism>
<dbReference type="CDD" id="cd00751">
    <property type="entry name" value="thiolase"/>
    <property type="match status" value="1"/>
</dbReference>
<dbReference type="InterPro" id="IPR020617">
    <property type="entry name" value="Thiolase_C"/>
</dbReference>
<feature type="active site" description="Acyl-thioester intermediate" evidence="7">
    <location>
        <position position="88"/>
    </location>
</feature>
<proteinExistence type="inferred from homology"/>
<evidence type="ECO:0000256" key="1">
    <source>
        <dbReference type="ARBA" id="ARBA00010982"/>
    </source>
</evidence>
<keyword evidence="4 8" id="KW-0012">Acyltransferase</keyword>
<dbReference type="InterPro" id="IPR020610">
    <property type="entry name" value="Thiolase_AS"/>
</dbReference>
<dbReference type="InterPro" id="IPR002155">
    <property type="entry name" value="Thiolase"/>
</dbReference>
<evidence type="ECO:0000256" key="7">
    <source>
        <dbReference type="PIRSR" id="PIRSR000429-1"/>
    </source>
</evidence>
<feature type="domain" description="Thiolase N-terminal" evidence="9">
    <location>
        <begin position="5"/>
        <end position="264"/>
    </location>
</feature>
<comment type="similarity">
    <text evidence="1 8">Belongs to the thiolase-like superfamily. Thiolase family.</text>
</comment>
<dbReference type="PANTHER" id="PTHR18919:SF107">
    <property type="entry name" value="ACETYL-COA ACETYLTRANSFERASE, CYTOSOLIC"/>
    <property type="match status" value="1"/>
</dbReference>
<dbReference type="NCBIfam" id="TIGR01930">
    <property type="entry name" value="AcCoA-C-Actrans"/>
    <property type="match status" value="1"/>
</dbReference>